<dbReference type="EMBL" id="LR798352">
    <property type="protein sequence ID" value="CAB5226112.1"/>
    <property type="molecule type" value="Genomic_DNA"/>
</dbReference>
<evidence type="ECO:0000313" key="1">
    <source>
        <dbReference type="EMBL" id="CAB5226112.1"/>
    </source>
</evidence>
<name>A0A6J7XE20_9CAUD</name>
<reference evidence="1" key="1">
    <citation type="submission" date="2020-05" db="EMBL/GenBank/DDBJ databases">
        <authorList>
            <person name="Chiriac C."/>
            <person name="Salcher M."/>
            <person name="Ghai R."/>
            <person name="Kavagutti S V."/>
        </authorList>
    </citation>
    <scope>NUCLEOTIDE SEQUENCE</scope>
</reference>
<protein>
    <submittedName>
        <fullName evidence="1">Uncharacterized protein</fullName>
    </submittedName>
</protein>
<sequence>MDNQETQLVEKTLTPIFPCEWCFKFGDNEPQVFAATNEKIDDQEPAIRLMLANTEETTVTFQDGDNAFTLFCRPLTEAGQVLINQNNQLQDDAESNGL</sequence>
<organism evidence="1">
    <name type="scientific">uncultured Caudovirales phage</name>
    <dbReference type="NCBI Taxonomy" id="2100421"/>
    <lineage>
        <taxon>Viruses</taxon>
        <taxon>Duplodnaviria</taxon>
        <taxon>Heunggongvirae</taxon>
        <taxon>Uroviricota</taxon>
        <taxon>Caudoviricetes</taxon>
        <taxon>Peduoviridae</taxon>
        <taxon>Maltschvirus</taxon>
        <taxon>Maltschvirus maltsch</taxon>
    </lineage>
</organism>
<gene>
    <name evidence="1" type="ORF">UFOVP753_46</name>
</gene>
<accession>A0A6J7XE20</accession>
<proteinExistence type="predicted"/>